<protein>
    <submittedName>
        <fullName evidence="2">Uncharacterized protein</fullName>
    </submittedName>
</protein>
<organism evidence="2 3">
    <name type="scientific">Cardiocondyla obscurior</name>
    <dbReference type="NCBI Taxonomy" id="286306"/>
    <lineage>
        <taxon>Eukaryota</taxon>
        <taxon>Metazoa</taxon>
        <taxon>Ecdysozoa</taxon>
        <taxon>Arthropoda</taxon>
        <taxon>Hexapoda</taxon>
        <taxon>Insecta</taxon>
        <taxon>Pterygota</taxon>
        <taxon>Neoptera</taxon>
        <taxon>Endopterygota</taxon>
        <taxon>Hymenoptera</taxon>
        <taxon>Apocrita</taxon>
        <taxon>Aculeata</taxon>
        <taxon>Formicoidea</taxon>
        <taxon>Formicidae</taxon>
        <taxon>Myrmicinae</taxon>
        <taxon>Cardiocondyla</taxon>
    </lineage>
</organism>
<proteinExistence type="predicted"/>
<feature type="region of interest" description="Disordered" evidence="1">
    <location>
        <begin position="45"/>
        <end position="71"/>
    </location>
</feature>
<dbReference type="EMBL" id="JADYXP020000021">
    <property type="protein sequence ID" value="KAL0103585.1"/>
    <property type="molecule type" value="Genomic_DNA"/>
</dbReference>
<accession>A0AAW2EKT0</accession>
<gene>
    <name evidence="2" type="ORF">PUN28_017689</name>
</gene>
<evidence type="ECO:0000313" key="2">
    <source>
        <dbReference type="EMBL" id="KAL0103585.1"/>
    </source>
</evidence>
<evidence type="ECO:0000313" key="3">
    <source>
        <dbReference type="Proteomes" id="UP001430953"/>
    </source>
</evidence>
<dbReference type="Proteomes" id="UP001430953">
    <property type="component" value="Unassembled WGS sequence"/>
</dbReference>
<keyword evidence="3" id="KW-1185">Reference proteome</keyword>
<sequence length="148" mass="16650">MAAAAVGSVRIIRGLMRERAARERSVRAASVTSSFRSNFSYDERERKTTSGMTDMYRIRSPVPESTSSTLIRTRQCPIRGKKMRETAELLATRPRDRSSATRLRWRLEISALGEKERTEGGSETDDGAASSKNQSNNRNIFPLHKNSL</sequence>
<comment type="caution">
    <text evidence="2">The sequence shown here is derived from an EMBL/GenBank/DDBJ whole genome shotgun (WGS) entry which is preliminary data.</text>
</comment>
<evidence type="ECO:0000256" key="1">
    <source>
        <dbReference type="SAM" id="MobiDB-lite"/>
    </source>
</evidence>
<feature type="compositionally biased region" description="Polar residues" evidence="1">
    <location>
        <begin position="130"/>
        <end position="139"/>
    </location>
</feature>
<reference evidence="2 3" key="1">
    <citation type="submission" date="2023-03" db="EMBL/GenBank/DDBJ databases">
        <title>High recombination rates correlate with genetic variation in Cardiocondyla obscurior ants.</title>
        <authorList>
            <person name="Errbii M."/>
        </authorList>
    </citation>
    <scope>NUCLEOTIDE SEQUENCE [LARGE SCALE GENOMIC DNA]</scope>
    <source>
        <strain evidence="2">Alpha-2009</strain>
        <tissue evidence="2">Whole body</tissue>
    </source>
</reference>
<dbReference type="AlphaFoldDB" id="A0AAW2EKT0"/>
<feature type="region of interest" description="Disordered" evidence="1">
    <location>
        <begin position="111"/>
        <end position="148"/>
    </location>
</feature>
<name>A0AAW2EKT0_9HYME</name>